<dbReference type="InterPro" id="IPR030381">
    <property type="entry name" value="G_DYNAMIN_dom"/>
</dbReference>
<accession>A0A168EYN5</accession>
<dbReference type="Proteomes" id="UP000076881">
    <property type="component" value="Unassembled WGS sequence"/>
</dbReference>
<dbReference type="PANTHER" id="PTHR11566:SF21">
    <property type="entry name" value="DYNAMIN RELATED PROTEIN 1, ISOFORM A"/>
    <property type="match status" value="1"/>
</dbReference>
<dbReference type="InterPro" id="IPR020850">
    <property type="entry name" value="GED_dom"/>
</dbReference>
<organism evidence="6 7">
    <name type="scientific">Akanthomyces lecanii RCEF 1005</name>
    <dbReference type="NCBI Taxonomy" id="1081108"/>
    <lineage>
        <taxon>Eukaryota</taxon>
        <taxon>Fungi</taxon>
        <taxon>Dikarya</taxon>
        <taxon>Ascomycota</taxon>
        <taxon>Pezizomycotina</taxon>
        <taxon>Sordariomycetes</taxon>
        <taxon>Hypocreomycetidae</taxon>
        <taxon>Hypocreales</taxon>
        <taxon>Cordycipitaceae</taxon>
        <taxon>Akanthomyces</taxon>
        <taxon>Cordyceps confragosa</taxon>
    </lineage>
</organism>
<dbReference type="GO" id="GO:0048312">
    <property type="term" value="P:intracellular distribution of mitochondria"/>
    <property type="evidence" value="ECO:0007669"/>
    <property type="project" value="TreeGrafter"/>
</dbReference>
<dbReference type="GO" id="GO:0016020">
    <property type="term" value="C:membrane"/>
    <property type="evidence" value="ECO:0007669"/>
    <property type="project" value="TreeGrafter"/>
</dbReference>
<dbReference type="InterPro" id="IPR045063">
    <property type="entry name" value="Dynamin_N"/>
</dbReference>
<gene>
    <name evidence="6" type="ORF">LEL_07997</name>
</gene>
<feature type="compositionally biased region" description="Low complexity" evidence="3">
    <location>
        <begin position="509"/>
        <end position="520"/>
    </location>
</feature>
<dbReference type="OrthoDB" id="5061070at2759"/>
<feature type="region of interest" description="Disordered" evidence="3">
    <location>
        <begin position="486"/>
        <end position="529"/>
    </location>
</feature>
<dbReference type="PANTHER" id="PTHR11566">
    <property type="entry name" value="DYNAMIN"/>
    <property type="match status" value="1"/>
</dbReference>
<evidence type="ECO:0000256" key="3">
    <source>
        <dbReference type="SAM" id="MobiDB-lite"/>
    </source>
</evidence>
<keyword evidence="2" id="KW-0342">GTP-binding</keyword>
<dbReference type="GO" id="GO:0000266">
    <property type="term" value="P:mitochondrial fission"/>
    <property type="evidence" value="ECO:0007669"/>
    <property type="project" value="TreeGrafter"/>
</dbReference>
<dbReference type="InterPro" id="IPR001401">
    <property type="entry name" value="Dynamin_GTPase"/>
</dbReference>
<dbReference type="STRING" id="1081108.A0A168EYN5"/>
<dbReference type="GO" id="GO:0016559">
    <property type="term" value="P:peroxisome fission"/>
    <property type="evidence" value="ECO:0007669"/>
    <property type="project" value="TreeGrafter"/>
</dbReference>
<dbReference type="GO" id="GO:0006897">
    <property type="term" value="P:endocytosis"/>
    <property type="evidence" value="ECO:0007669"/>
    <property type="project" value="TreeGrafter"/>
</dbReference>
<feature type="region of interest" description="Disordered" evidence="3">
    <location>
        <begin position="429"/>
        <end position="450"/>
    </location>
</feature>
<evidence type="ECO:0000259" key="5">
    <source>
        <dbReference type="PROSITE" id="PS51718"/>
    </source>
</evidence>
<dbReference type="GO" id="GO:0008017">
    <property type="term" value="F:microtubule binding"/>
    <property type="evidence" value="ECO:0007669"/>
    <property type="project" value="TreeGrafter"/>
</dbReference>
<dbReference type="InterPro" id="IPR022812">
    <property type="entry name" value="Dynamin"/>
</dbReference>
<protein>
    <submittedName>
        <fullName evidence="6">Dynamin, GTPase domain protein</fullName>
    </submittedName>
</protein>
<dbReference type="PROSITE" id="PS51718">
    <property type="entry name" value="G_DYNAMIN_2"/>
    <property type="match status" value="1"/>
</dbReference>
<dbReference type="Gene3D" id="3.40.50.300">
    <property type="entry name" value="P-loop containing nucleotide triphosphate hydrolases"/>
    <property type="match status" value="1"/>
</dbReference>
<proteinExistence type="predicted"/>
<comment type="caution">
    <text evidence="6">The sequence shown here is derived from an EMBL/GenBank/DDBJ whole genome shotgun (WGS) entry which is preliminary data.</text>
</comment>
<dbReference type="SMART" id="SM00053">
    <property type="entry name" value="DYNc"/>
    <property type="match status" value="1"/>
</dbReference>
<dbReference type="EMBL" id="AZHF01000006">
    <property type="protein sequence ID" value="OAA74416.1"/>
    <property type="molecule type" value="Genomic_DNA"/>
</dbReference>
<dbReference type="AlphaFoldDB" id="A0A168EYN5"/>
<dbReference type="GO" id="GO:0003924">
    <property type="term" value="F:GTPase activity"/>
    <property type="evidence" value="ECO:0007669"/>
    <property type="project" value="InterPro"/>
</dbReference>
<dbReference type="CDD" id="cd08771">
    <property type="entry name" value="DLP_1"/>
    <property type="match status" value="1"/>
</dbReference>
<dbReference type="PROSITE" id="PS51388">
    <property type="entry name" value="GED"/>
    <property type="match status" value="1"/>
</dbReference>
<reference evidence="6 7" key="1">
    <citation type="journal article" date="2016" name="Genome Biol. Evol.">
        <title>Divergent and convergent evolution of fungal pathogenicity.</title>
        <authorList>
            <person name="Shang Y."/>
            <person name="Xiao G."/>
            <person name="Zheng P."/>
            <person name="Cen K."/>
            <person name="Zhan S."/>
            <person name="Wang C."/>
        </authorList>
    </citation>
    <scope>NUCLEOTIDE SEQUENCE [LARGE SCALE GENOMIC DNA]</scope>
    <source>
        <strain evidence="6 7">RCEF 1005</strain>
    </source>
</reference>
<keyword evidence="7" id="KW-1185">Reference proteome</keyword>
<dbReference type="GO" id="GO:0005739">
    <property type="term" value="C:mitochondrion"/>
    <property type="evidence" value="ECO:0007669"/>
    <property type="project" value="TreeGrafter"/>
</dbReference>
<feature type="domain" description="Dynamin-type G" evidence="5">
    <location>
        <begin position="32"/>
        <end position="317"/>
    </location>
</feature>
<evidence type="ECO:0000313" key="6">
    <source>
        <dbReference type="EMBL" id="OAA74416.1"/>
    </source>
</evidence>
<dbReference type="GO" id="GO:0005525">
    <property type="term" value="F:GTP binding"/>
    <property type="evidence" value="ECO:0007669"/>
    <property type="project" value="InterPro"/>
</dbReference>
<dbReference type="InterPro" id="IPR027417">
    <property type="entry name" value="P-loop_NTPase"/>
</dbReference>
<dbReference type="PRINTS" id="PR00195">
    <property type="entry name" value="DYNAMIN"/>
</dbReference>
<evidence type="ECO:0000256" key="1">
    <source>
        <dbReference type="ARBA" id="ARBA00022741"/>
    </source>
</evidence>
<keyword evidence="1" id="KW-0547">Nucleotide-binding</keyword>
<sequence length="900" mass="101001">MSETYDSLKQLALEHSRIFAVMEKLREAGMKKELIPKLVVVGDQKSGKSSTLEAISGIPFPVKEDFCTKFPIQVVQRMAPQESKTVTVIREDGDIFAAAPEDFHRPVPPNDPAALDAAIREATRLILGQDGSGAQIRQFSQHVLKITVCGPERIPFSLTDLPGLWAAGTKAQTEEDKDYVDAMVRRYIREPRNALLLVITAGSHGGMHRAIAEIQQPNVDPRGYRTLGIMTALDRVYSPREVMDRLDRKEKFNPRHGWHCLRNRTEDERVRGVVRDIEEANYFANNWLDIDESNKGVDSLRPKLNRLLDSRIKDCLPELVKEVERELAKVTDELFGMEPAHRTEDEQKQFLRRMADEFQHLCYEAVNGNYGILKPRPVNLFFYNSQDSKRTRQDKKLQAVVRALSRSFNWVMFKRGKLTRMLSQTRQFREPEIDDQSSDSVSDERQSSPERKRVRFAAFHSFIRSGESTVVSSLADSDELQFSISTSERGEDASDQSIHTNEDAGEDPAGTTDADVDSAAGDGGNGAAEEPTITQALQNLLSGGLDFYSIATKAIRLRNNRAMPPATSALLPHSVSALLREDVLRKYNAINKPVKIEREKAIDKAMKLAGKCRGTESLQEVSSAAVSELTCQETSKWRDISMIHFDAVWQAVECFAALALEHCVPASNISHLKLSIINPGLKRLRLGALERVQELLECYADMNPAVHDLVADINDGYQSRHDGEKKPSPSLLMNIFEAEILERTQPSVGIQIMKAACESLWEDGLGFGWSPTTLVAKSIFNKMEEQLQQLEISPGESSDAATIASQRVEREAADRALTSMESYYELSMMSYLSHFNAMIVQNYLLRKLPLLVFSPKMIDALSSDVVARIAGPRQSDEDKRTTLETRARLLEEALSELQAY</sequence>
<evidence type="ECO:0000256" key="2">
    <source>
        <dbReference type="ARBA" id="ARBA00023134"/>
    </source>
</evidence>
<evidence type="ECO:0000259" key="4">
    <source>
        <dbReference type="PROSITE" id="PS51388"/>
    </source>
</evidence>
<name>A0A168EYN5_CORDF</name>
<dbReference type="Pfam" id="PF00350">
    <property type="entry name" value="Dynamin_N"/>
    <property type="match status" value="1"/>
</dbReference>
<evidence type="ECO:0000313" key="7">
    <source>
        <dbReference type="Proteomes" id="UP000076881"/>
    </source>
</evidence>
<dbReference type="SUPFAM" id="SSF52540">
    <property type="entry name" value="P-loop containing nucleoside triphosphate hydrolases"/>
    <property type="match status" value="1"/>
</dbReference>
<dbReference type="InterPro" id="IPR000375">
    <property type="entry name" value="Dynamin_stalk"/>
</dbReference>
<feature type="domain" description="GED" evidence="4">
    <location>
        <begin position="813"/>
        <end position="900"/>
    </location>
</feature>
<dbReference type="Pfam" id="PF01031">
    <property type="entry name" value="Dynamin_M"/>
    <property type="match status" value="1"/>
</dbReference>
<dbReference type="GO" id="GO:0005874">
    <property type="term" value="C:microtubule"/>
    <property type="evidence" value="ECO:0007669"/>
    <property type="project" value="TreeGrafter"/>
</dbReference>